<dbReference type="CDD" id="cd00082">
    <property type="entry name" value="HisKA"/>
    <property type="match status" value="1"/>
</dbReference>
<dbReference type="InterPro" id="IPR036890">
    <property type="entry name" value="HATPase_C_sf"/>
</dbReference>
<dbReference type="PROSITE" id="PS50112">
    <property type="entry name" value="PAS"/>
    <property type="match status" value="2"/>
</dbReference>
<evidence type="ECO:0000256" key="6">
    <source>
        <dbReference type="ARBA" id="ARBA00022777"/>
    </source>
</evidence>
<dbReference type="PRINTS" id="PR00344">
    <property type="entry name" value="BCTRLSENSOR"/>
</dbReference>
<dbReference type="Pfam" id="PF01590">
    <property type="entry name" value="GAF"/>
    <property type="match status" value="1"/>
</dbReference>
<evidence type="ECO:0000256" key="1">
    <source>
        <dbReference type="ARBA" id="ARBA00000085"/>
    </source>
</evidence>
<dbReference type="SMART" id="SM00086">
    <property type="entry name" value="PAC"/>
    <property type="match status" value="2"/>
</dbReference>
<evidence type="ECO:0000256" key="5">
    <source>
        <dbReference type="ARBA" id="ARBA00022741"/>
    </source>
</evidence>
<comment type="catalytic activity">
    <reaction evidence="1">
        <text>ATP + protein L-histidine = ADP + protein N-phospho-L-histidine.</text>
        <dbReference type="EC" id="2.7.13.3"/>
    </reaction>
</comment>
<dbReference type="SUPFAM" id="SSF55785">
    <property type="entry name" value="PYP-like sensor domain (PAS domain)"/>
    <property type="match status" value="2"/>
</dbReference>
<dbReference type="GO" id="GO:0005524">
    <property type="term" value="F:ATP binding"/>
    <property type="evidence" value="ECO:0007669"/>
    <property type="project" value="UniProtKB-KW"/>
</dbReference>
<dbReference type="Pfam" id="PF00989">
    <property type="entry name" value="PAS"/>
    <property type="match status" value="1"/>
</dbReference>
<evidence type="ECO:0000256" key="7">
    <source>
        <dbReference type="ARBA" id="ARBA00022840"/>
    </source>
</evidence>
<feature type="domain" description="Response regulatory" evidence="12">
    <location>
        <begin position="765"/>
        <end position="881"/>
    </location>
</feature>
<dbReference type="InterPro" id="IPR013767">
    <property type="entry name" value="PAS_fold"/>
</dbReference>
<organism evidence="15 16">
    <name type="scientific">Chondromyces apiculatus DSM 436</name>
    <dbReference type="NCBI Taxonomy" id="1192034"/>
    <lineage>
        <taxon>Bacteria</taxon>
        <taxon>Pseudomonadati</taxon>
        <taxon>Myxococcota</taxon>
        <taxon>Polyangia</taxon>
        <taxon>Polyangiales</taxon>
        <taxon>Polyangiaceae</taxon>
        <taxon>Chondromyces</taxon>
    </lineage>
</organism>
<feature type="domain" description="Histidine kinase" evidence="11">
    <location>
        <begin position="522"/>
        <end position="744"/>
    </location>
</feature>
<dbReference type="InterPro" id="IPR036097">
    <property type="entry name" value="HisK_dim/P_sf"/>
</dbReference>
<dbReference type="SMART" id="SM00387">
    <property type="entry name" value="HATPase_c"/>
    <property type="match status" value="1"/>
</dbReference>
<dbReference type="SMART" id="SM00388">
    <property type="entry name" value="HisKA"/>
    <property type="match status" value="1"/>
</dbReference>
<keyword evidence="6" id="KW-0418">Kinase</keyword>
<dbReference type="InterPro" id="IPR001610">
    <property type="entry name" value="PAC"/>
</dbReference>
<proteinExistence type="predicted"/>
<dbReference type="Gene3D" id="2.10.70.100">
    <property type="match status" value="1"/>
</dbReference>
<evidence type="ECO:0000256" key="4">
    <source>
        <dbReference type="ARBA" id="ARBA00022679"/>
    </source>
</evidence>
<keyword evidence="7" id="KW-0067">ATP-binding</keyword>
<dbReference type="Gene3D" id="3.40.50.2300">
    <property type="match status" value="1"/>
</dbReference>
<dbReference type="eggNOG" id="COG4191">
    <property type="taxonomic scope" value="Bacteria"/>
</dbReference>
<keyword evidence="5" id="KW-0547">Nucleotide-binding</keyword>
<dbReference type="InterPro" id="IPR011006">
    <property type="entry name" value="CheY-like_superfamily"/>
</dbReference>
<dbReference type="InterPro" id="IPR003594">
    <property type="entry name" value="HATPase_dom"/>
</dbReference>
<keyword evidence="8" id="KW-0902">Two-component regulatory system</keyword>
<evidence type="ECO:0000256" key="2">
    <source>
        <dbReference type="ARBA" id="ARBA00012438"/>
    </source>
</evidence>
<feature type="domain" description="PAC" evidence="14">
    <location>
        <begin position="152"/>
        <end position="204"/>
    </location>
</feature>
<feature type="domain" description="PAS" evidence="13">
    <location>
        <begin position="72"/>
        <end position="118"/>
    </location>
</feature>
<dbReference type="Gene3D" id="3.30.565.10">
    <property type="entry name" value="Histidine kinase-like ATPase, C-terminal domain"/>
    <property type="match status" value="1"/>
</dbReference>
<dbReference type="SMART" id="SM00448">
    <property type="entry name" value="REC"/>
    <property type="match status" value="1"/>
</dbReference>
<dbReference type="InterPro" id="IPR035965">
    <property type="entry name" value="PAS-like_dom_sf"/>
</dbReference>
<evidence type="ECO:0000259" key="11">
    <source>
        <dbReference type="PROSITE" id="PS50109"/>
    </source>
</evidence>
<dbReference type="InterPro" id="IPR005467">
    <property type="entry name" value="His_kinase_dom"/>
</dbReference>
<dbReference type="EC" id="2.7.13.3" evidence="2"/>
<dbReference type="RefSeq" id="WP_052375432.1">
    <property type="nucleotide sequence ID" value="NZ_ASRX01000024.1"/>
</dbReference>
<dbReference type="InterPro" id="IPR000700">
    <property type="entry name" value="PAS-assoc_C"/>
</dbReference>
<dbReference type="Gene3D" id="3.30.450.20">
    <property type="entry name" value="PAS domain"/>
    <property type="match status" value="2"/>
</dbReference>
<dbReference type="PANTHER" id="PTHR43065:SF46">
    <property type="entry name" value="C4-DICARBOXYLATE TRANSPORT SENSOR PROTEIN DCTB"/>
    <property type="match status" value="1"/>
</dbReference>
<dbReference type="InterPro" id="IPR003661">
    <property type="entry name" value="HisK_dim/P_dom"/>
</dbReference>
<dbReference type="PANTHER" id="PTHR43065">
    <property type="entry name" value="SENSOR HISTIDINE KINASE"/>
    <property type="match status" value="1"/>
</dbReference>
<sequence length="891" mass="97545">MSEADALGKELAEARKELAEARKELAEARKEAAETRKELAEARKEAARLREELAQARRMERSNEALPQLQEGGALLEAVLHTSVAAITMLDTAGRIVSANGRAETILGLTTDELLRRTYNAPEWQSHALDGGPLTDEMTPFAQVMRSGQPVFDVRQAITWPDGRRKLLSINGAPIRNARGEIVSVVCSVNDITQRLRTEQILQRIVESTAHTGQAYIASLVQALGEGLDVRCAFVSEIVGEGDRARSVAVWRDGAAALDFEHALAGTPCAEVVAPRVVFHRRGVAAQFPADPRLREMAAESYLGVPLISSSKRILGLMALISDEPIDETLQPETMLQIFADKVAAEIERKHAEDESRRSATRLRQAARIARLGIWEWDLCTGAVQWSDEMCAIYGVTHADVTGKADDYLDRIHPDDRPEQIALLQKLLDSVNDHSEGASWDGTHEITPSNTAEFRLMRPDGAVRSVSGHAMLTVGPDGKPQRLLGTLLDLTEQKQAEAEREELRSRLLQAQKMESIGRLAGGVAHDFNNLLTAILCCAELGAQRGDGERAQDYFQQITEAAGRGARLTGQLLAFARKQVLEPRVLDLNELVERGIEMLRRLIGAHVEIVWIPARDLGRVKGDAGQIEQVLVNLVVNARDAMPSGGRVTIETADVTLTEDYAHKRTEIEPGEYVMLAVTDTGSGIAPELMSMIFEPFFTTKEAGKGTGLGLATCYGIVKQHRGHLAVYSEPGRGATFRVYLPQAKQPLSPRAATSEVTRPTAGTETVLIVEDYGPVRTMIRELFVDLGYTVLVAQDGEEALETARAHRGAIDILVTDVIMPRMGGKELAAHLVEERPHLRVLYTSGYAENAIVQHGILRPGSAFIAKPYRPSELAERVRVLLDEPPPAGVML</sequence>
<feature type="domain" description="PAS" evidence="13">
    <location>
        <begin position="359"/>
        <end position="431"/>
    </location>
</feature>
<evidence type="ECO:0000259" key="12">
    <source>
        <dbReference type="PROSITE" id="PS50110"/>
    </source>
</evidence>
<evidence type="ECO:0000259" key="14">
    <source>
        <dbReference type="PROSITE" id="PS50113"/>
    </source>
</evidence>
<feature type="domain" description="PAC" evidence="14">
    <location>
        <begin position="450"/>
        <end position="502"/>
    </location>
</feature>
<comment type="caution">
    <text evidence="15">The sequence shown here is derived from an EMBL/GenBank/DDBJ whole genome shotgun (WGS) entry which is preliminary data.</text>
</comment>
<dbReference type="SUPFAM" id="SSF52172">
    <property type="entry name" value="CheY-like"/>
    <property type="match status" value="1"/>
</dbReference>
<dbReference type="PROSITE" id="PS50110">
    <property type="entry name" value="RESPONSE_REGULATORY"/>
    <property type="match status" value="1"/>
</dbReference>
<evidence type="ECO:0000259" key="13">
    <source>
        <dbReference type="PROSITE" id="PS50112"/>
    </source>
</evidence>
<protein>
    <recommendedName>
        <fullName evidence="2">histidine kinase</fullName>
        <ecNumber evidence="2">2.7.13.3</ecNumber>
    </recommendedName>
</protein>
<dbReference type="Pfam" id="PF08447">
    <property type="entry name" value="PAS_3"/>
    <property type="match status" value="1"/>
</dbReference>
<dbReference type="AlphaFoldDB" id="A0A017T870"/>
<dbReference type="PROSITE" id="PS50109">
    <property type="entry name" value="HIS_KIN"/>
    <property type="match status" value="1"/>
</dbReference>
<dbReference type="EMBL" id="ASRX01000024">
    <property type="protein sequence ID" value="EYF05434.1"/>
    <property type="molecule type" value="Genomic_DNA"/>
</dbReference>
<dbReference type="InterPro" id="IPR000014">
    <property type="entry name" value="PAS"/>
</dbReference>
<dbReference type="InterPro" id="IPR001789">
    <property type="entry name" value="Sig_transdc_resp-reg_receiver"/>
</dbReference>
<keyword evidence="10" id="KW-0175">Coiled coil</keyword>
<keyword evidence="4" id="KW-0808">Transferase</keyword>
<dbReference type="NCBIfam" id="TIGR00229">
    <property type="entry name" value="sensory_box"/>
    <property type="match status" value="2"/>
</dbReference>
<evidence type="ECO:0000313" key="16">
    <source>
        <dbReference type="Proteomes" id="UP000019678"/>
    </source>
</evidence>
<evidence type="ECO:0000256" key="10">
    <source>
        <dbReference type="SAM" id="Coils"/>
    </source>
</evidence>
<dbReference type="SUPFAM" id="SSF55874">
    <property type="entry name" value="ATPase domain of HSP90 chaperone/DNA topoisomerase II/histidine kinase"/>
    <property type="match status" value="1"/>
</dbReference>
<dbReference type="InterPro" id="IPR029016">
    <property type="entry name" value="GAF-like_dom_sf"/>
</dbReference>
<dbReference type="PROSITE" id="PS50113">
    <property type="entry name" value="PAC"/>
    <property type="match status" value="2"/>
</dbReference>
<dbReference type="OrthoDB" id="9806821at2"/>
<dbReference type="GO" id="GO:0000155">
    <property type="term" value="F:phosphorelay sensor kinase activity"/>
    <property type="evidence" value="ECO:0007669"/>
    <property type="project" value="InterPro"/>
</dbReference>
<evidence type="ECO:0000256" key="3">
    <source>
        <dbReference type="ARBA" id="ARBA00022553"/>
    </source>
</evidence>
<dbReference type="InterPro" id="IPR013655">
    <property type="entry name" value="PAS_fold_3"/>
</dbReference>
<gene>
    <name evidence="15" type="ORF">CAP_3351</name>
</gene>
<evidence type="ECO:0000313" key="15">
    <source>
        <dbReference type="EMBL" id="EYF05434.1"/>
    </source>
</evidence>
<dbReference type="Pfam" id="PF02518">
    <property type="entry name" value="HATPase_c"/>
    <property type="match status" value="1"/>
</dbReference>
<dbReference type="SUPFAM" id="SSF55781">
    <property type="entry name" value="GAF domain-like"/>
    <property type="match status" value="1"/>
</dbReference>
<feature type="coiled-coil region" evidence="10">
    <location>
        <begin position="4"/>
        <end position="59"/>
    </location>
</feature>
<dbReference type="Pfam" id="PF00512">
    <property type="entry name" value="HisKA"/>
    <property type="match status" value="1"/>
</dbReference>
<keyword evidence="3 9" id="KW-0597">Phosphoprotein</keyword>
<dbReference type="SMART" id="SM00091">
    <property type="entry name" value="PAS"/>
    <property type="match status" value="2"/>
</dbReference>
<feature type="modified residue" description="4-aspartylphosphate" evidence="9">
    <location>
        <position position="816"/>
    </location>
</feature>
<dbReference type="GO" id="GO:0006355">
    <property type="term" value="P:regulation of DNA-templated transcription"/>
    <property type="evidence" value="ECO:0007669"/>
    <property type="project" value="InterPro"/>
</dbReference>
<dbReference type="Gene3D" id="3.30.450.40">
    <property type="match status" value="1"/>
</dbReference>
<dbReference type="SUPFAM" id="SSF47384">
    <property type="entry name" value="Homodimeric domain of signal transducing histidine kinase"/>
    <property type="match status" value="1"/>
</dbReference>
<dbReference type="InterPro" id="IPR003018">
    <property type="entry name" value="GAF"/>
</dbReference>
<reference evidence="15 16" key="1">
    <citation type="submission" date="2013-05" db="EMBL/GenBank/DDBJ databases">
        <title>Genome assembly of Chondromyces apiculatus DSM 436.</title>
        <authorList>
            <person name="Sharma G."/>
            <person name="Khatri I."/>
            <person name="Kaur C."/>
            <person name="Mayilraj S."/>
            <person name="Subramanian S."/>
        </authorList>
    </citation>
    <scope>NUCLEOTIDE SEQUENCE [LARGE SCALE GENOMIC DNA]</scope>
    <source>
        <strain evidence="15 16">DSM 436</strain>
    </source>
</reference>
<dbReference type="Gene3D" id="1.10.287.130">
    <property type="match status" value="1"/>
</dbReference>
<dbReference type="CDD" id="cd00130">
    <property type="entry name" value="PAS"/>
    <property type="match status" value="2"/>
</dbReference>
<name>A0A017T870_9BACT</name>
<accession>A0A017T870</accession>
<dbReference type="Pfam" id="PF00072">
    <property type="entry name" value="Response_reg"/>
    <property type="match status" value="1"/>
</dbReference>
<evidence type="ECO:0000256" key="8">
    <source>
        <dbReference type="ARBA" id="ARBA00023012"/>
    </source>
</evidence>
<dbReference type="Proteomes" id="UP000019678">
    <property type="component" value="Unassembled WGS sequence"/>
</dbReference>
<keyword evidence="16" id="KW-1185">Reference proteome</keyword>
<dbReference type="InterPro" id="IPR004358">
    <property type="entry name" value="Sig_transdc_His_kin-like_C"/>
</dbReference>
<dbReference type="STRING" id="1192034.CAP_3351"/>
<evidence type="ECO:0000256" key="9">
    <source>
        <dbReference type="PROSITE-ProRule" id="PRU00169"/>
    </source>
</evidence>